<dbReference type="InterPro" id="IPR036691">
    <property type="entry name" value="Endo/exonu/phosph_ase_sf"/>
</dbReference>
<dbReference type="PANTHER" id="PTHR33710:SF71">
    <property type="entry name" value="ENDONUCLEASE_EXONUCLEASE_PHOSPHATASE DOMAIN-CONTAINING PROTEIN"/>
    <property type="match status" value="1"/>
</dbReference>
<proteinExistence type="predicted"/>
<dbReference type="AlphaFoldDB" id="A0AAV3RK18"/>
<sequence>MESCLPSWKYVHNISGNQVGWIIVAWDDTCCSVTAEEVMEQHVLCKVVMPSLPEFCLSAVYGATIYGDRRALWKSLVDNRVVDVPWVIIGDFNIFKDPAHFKGGKLPENVAMDEFKCCVDDLDVTELAGHGPVFTWCSNWASREGHLRKLDHVFCNLEWMQCLPQSYVHVQPPKVSDHCLLSIHLRDDVVSGLKPFKYHQFWEEHPDYAELIRGCWDGYAGDGSALDGLIGRLRKVKAGLKELNRNCFLDISGKVK</sequence>
<dbReference type="Proteomes" id="UP001454036">
    <property type="component" value="Unassembled WGS sequence"/>
</dbReference>
<keyword evidence="2" id="KW-1185">Reference proteome</keyword>
<reference evidence="1 2" key="1">
    <citation type="submission" date="2024-01" db="EMBL/GenBank/DDBJ databases">
        <title>The complete chloroplast genome sequence of Lithospermum erythrorhizon: insights into the phylogenetic relationship among Boraginaceae species and the maternal lineages of purple gromwells.</title>
        <authorList>
            <person name="Okada T."/>
            <person name="Watanabe K."/>
        </authorList>
    </citation>
    <scope>NUCLEOTIDE SEQUENCE [LARGE SCALE GENOMIC DNA]</scope>
</reference>
<evidence type="ECO:0008006" key="3">
    <source>
        <dbReference type="Google" id="ProtNLM"/>
    </source>
</evidence>
<dbReference type="EMBL" id="BAABME010009526">
    <property type="protein sequence ID" value="GAA0175323.1"/>
    <property type="molecule type" value="Genomic_DNA"/>
</dbReference>
<comment type="caution">
    <text evidence="1">The sequence shown here is derived from an EMBL/GenBank/DDBJ whole genome shotgun (WGS) entry which is preliminary data.</text>
</comment>
<gene>
    <name evidence="1" type="ORF">LIER_28513</name>
</gene>
<name>A0AAV3RK18_LITER</name>
<dbReference type="PANTHER" id="PTHR33710">
    <property type="entry name" value="BNAC02G09200D PROTEIN"/>
    <property type="match status" value="1"/>
</dbReference>
<dbReference type="SUPFAM" id="SSF56219">
    <property type="entry name" value="DNase I-like"/>
    <property type="match status" value="1"/>
</dbReference>
<dbReference type="Gene3D" id="3.60.10.10">
    <property type="entry name" value="Endonuclease/exonuclease/phosphatase"/>
    <property type="match status" value="1"/>
</dbReference>
<evidence type="ECO:0000313" key="1">
    <source>
        <dbReference type="EMBL" id="GAA0175323.1"/>
    </source>
</evidence>
<evidence type="ECO:0000313" key="2">
    <source>
        <dbReference type="Proteomes" id="UP001454036"/>
    </source>
</evidence>
<accession>A0AAV3RK18</accession>
<organism evidence="1 2">
    <name type="scientific">Lithospermum erythrorhizon</name>
    <name type="common">Purple gromwell</name>
    <name type="synonym">Lithospermum officinale var. erythrorhizon</name>
    <dbReference type="NCBI Taxonomy" id="34254"/>
    <lineage>
        <taxon>Eukaryota</taxon>
        <taxon>Viridiplantae</taxon>
        <taxon>Streptophyta</taxon>
        <taxon>Embryophyta</taxon>
        <taxon>Tracheophyta</taxon>
        <taxon>Spermatophyta</taxon>
        <taxon>Magnoliopsida</taxon>
        <taxon>eudicotyledons</taxon>
        <taxon>Gunneridae</taxon>
        <taxon>Pentapetalae</taxon>
        <taxon>asterids</taxon>
        <taxon>lamiids</taxon>
        <taxon>Boraginales</taxon>
        <taxon>Boraginaceae</taxon>
        <taxon>Boraginoideae</taxon>
        <taxon>Lithospermeae</taxon>
        <taxon>Lithospermum</taxon>
    </lineage>
</organism>
<protein>
    <recommendedName>
        <fullName evidence="3">Endonuclease/exonuclease/phosphatase domain-containing protein</fullName>
    </recommendedName>
</protein>